<name>A0A2P5CTA3_PARAD</name>
<organism evidence="1 2">
    <name type="scientific">Parasponia andersonii</name>
    <name type="common">Sponia andersonii</name>
    <dbReference type="NCBI Taxonomy" id="3476"/>
    <lineage>
        <taxon>Eukaryota</taxon>
        <taxon>Viridiplantae</taxon>
        <taxon>Streptophyta</taxon>
        <taxon>Embryophyta</taxon>
        <taxon>Tracheophyta</taxon>
        <taxon>Spermatophyta</taxon>
        <taxon>Magnoliopsida</taxon>
        <taxon>eudicotyledons</taxon>
        <taxon>Gunneridae</taxon>
        <taxon>Pentapetalae</taxon>
        <taxon>rosids</taxon>
        <taxon>fabids</taxon>
        <taxon>Rosales</taxon>
        <taxon>Cannabaceae</taxon>
        <taxon>Parasponia</taxon>
    </lineage>
</organism>
<proteinExistence type="predicted"/>
<comment type="caution">
    <text evidence="1">The sequence shown here is derived from an EMBL/GenBank/DDBJ whole genome shotgun (WGS) entry which is preliminary data.</text>
</comment>
<dbReference type="PANTHER" id="PTHR31170">
    <property type="entry name" value="BNAC04G53230D PROTEIN"/>
    <property type="match status" value="1"/>
</dbReference>
<dbReference type="PANTHER" id="PTHR31170:SF17">
    <property type="match status" value="1"/>
</dbReference>
<dbReference type="EMBL" id="JXTB01000097">
    <property type="protein sequence ID" value="PON64279.1"/>
    <property type="molecule type" value="Genomic_DNA"/>
</dbReference>
<reference evidence="2" key="1">
    <citation type="submission" date="2016-06" db="EMBL/GenBank/DDBJ databases">
        <title>Parallel loss of symbiosis genes in relatives of nitrogen-fixing non-legume Parasponia.</title>
        <authorList>
            <person name="Van Velzen R."/>
            <person name="Holmer R."/>
            <person name="Bu F."/>
            <person name="Rutten L."/>
            <person name="Van Zeijl A."/>
            <person name="Liu W."/>
            <person name="Santuari L."/>
            <person name="Cao Q."/>
            <person name="Sharma T."/>
            <person name="Shen D."/>
            <person name="Roswanjaya Y."/>
            <person name="Wardhani T."/>
            <person name="Kalhor M.S."/>
            <person name="Jansen J."/>
            <person name="Van den Hoogen J."/>
            <person name="Gungor B."/>
            <person name="Hartog M."/>
            <person name="Hontelez J."/>
            <person name="Verver J."/>
            <person name="Yang W.-C."/>
            <person name="Schijlen E."/>
            <person name="Repin R."/>
            <person name="Schilthuizen M."/>
            <person name="Schranz E."/>
            <person name="Heidstra R."/>
            <person name="Miyata K."/>
            <person name="Fedorova E."/>
            <person name="Kohlen W."/>
            <person name="Bisseling T."/>
            <person name="Smit S."/>
            <person name="Geurts R."/>
        </authorList>
    </citation>
    <scope>NUCLEOTIDE SEQUENCE [LARGE SCALE GENOMIC DNA]</scope>
    <source>
        <strain evidence="2">cv. WU1-14</strain>
    </source>
</reference>
<evidence type="ECO:0000313" key="1">
    <source>
        <dbReference type="EMBL" id="PON64279.1"/>
    </source>
</evidence>
<evidence type="ECO:0000313" key="2">
    <source>
        <dbReference type="Proteomes" id="UP000237105"/>
    </source>
</evidence>
<dbReference type="InterPro" id="IPR004158">
    <property type="entry name" value="DUF247_pln"/>
</dbReference>
<dbReference type="OrthoDB" id="1896044at2759"/>
<keyword evidence="2" id="KW-1185">Reference proteome</keyword>
<dbReference type="Pfam" id="PF03140">
    <property type="entry name" value="DUF247"/>
    <property type="match status" value="1"/>
</dbReference>
<accession>A0A2P5CTA3</accession>
<dbReference type="AlphaFoldDB" id="A0A2P5CTA3"/>
<sequence>MALQGEGDDVTIDFNVLATELQSMISSADSSESSNRNCIFRVPDILLRQNPKAYTPNAFSIGPFHYDKPQEIKLQYLNDFISRFRESRETALRKHATIISKVGEEARQCYAGPIDMSMSEFKKVLVLDGCFISELFSKLRARDYKDRDPVFSSISVQQLLNHDLMLLENQIPWLVLEPLFSLSDTFYDAQGIPLHERVPLYEMMELFFDDIFSTQLLLSHRKNCEFKHFLDLVRSSAIVD</sequence>
<gene>
    <name evidence="1" type="ORF">PanWU01x14_125930</name>
</gene>
<protein>
    <submittedName>
        <fullName evidence="1">Uncharacterized protein</fullName>
    </submittedName>
</protein>
<dbReference type="Proteomes" id="UP000237105">
    <property type="component" value="Unassembled WGS sequence"/>
</dbReference>
<dbReference type="STRING" id="3476.A0A2P5CTA3"/>